<evidence type="ECO:0000313" key="2">
    <source>
        <dbReference type="Proteomes" id="UP000231019"/>
    </source>
</evidence>
<comment type="caution">
    <text evidence="1">The sequence shown here is derived from an EMBL/GenBank/DDBJ whole genome shotgun (WGS) entry which is preliminary data.</text>
</comment>
<name>A0A2M7FZ68_9BACT</name>
<proteinExistence type="predicted"/>
<protein>
    <submittedName>
        <fullName evidence="1">Uncharacterized protein</fullName>
    </submittedName>
</protein>
<evidence type="ECO:0000313" key="1">
    <source>
        <dbReference type="EMBL" id="PIW14598.1"/>
    </source>
</evidence>
<dbReference type="EMBL" id="PFFQ01000059">
    <property type="protein sequence ID" value="PIW14598.1"/>
    <property type="molecule type" value="Genomic_DNA"/>
</dbReference>
<gene>
    <name evidence="1" type="ORF">COW36_21415</name>
</gene>
<accession>A0A2M7FZ68</accession>
<sequence>MKLNCRNHVHRVIFGLVILWGGNGFWGCQNASEITPVSKTVGVQTKTSTPTELSEASASKTRSLEGKFVLEADTLHINYGESLTLTGSGFSPYSKVNFFLAFPKSPKVSGLIKSASMKADKNGKVVVPITEDLYRGGISFGSSNQGELSPEVFVGDFRAVFMDEETKKYSNTVIFNVKYPEITVNPSLELKTKPASQEGYTWLILNGSGFSFQGKVNLLHSSPPGVELETIKLADSKGNFSDSFMVNSSLAHGLYCFKAEDLSSSKIATEVCQKL</sequence>
<dbReference type="Proteomes" id="UP000231019">
    <property type="component" value="Unassembled WGS sequence"/>
</dbReference>
<dbReference type="AlphaFoldDB" id="A0A2M7FZ68"/>
<organism evidence="1 2">
    <name type="scientific">bacterium (Candidatus Blackallbacteria) CG17_big_fil_post_rev_8_21_14_2_50_48_46</name>
    <dbReference type="NCBI Taxonomy" id="2014261"/>
    <lineage>
        <taxon>Bacteria</taxon>
        <taxon>Candidatus Blackallbacteria</taxon>
    </lineage>
</organism>
<reference evidence="1 2" key="1">
    <citation type="submission" date="2017-09" db="EMBL/GenBank/DDBJ databases">
        <title>Depth-based differentiation of microbial function through sediment-hosted aquifers and enrichment of novel symbionts in the deep terrestrial subsurface.</title>
        <authorList>
            <person name="Probst A.J."/>
            <person name="Ladd B."/>
            <person name="Jarett J.K."/>
            <person name="Geller-Mcgrath D.E."/>
            <person name="Sieber C.M."/>
            <person name="Emerson J.B."/>
            <person name="Anantharaman K."/>
            <person name="Thomas B.C."/>
            <person name="Malmstrom R."/>
            <person name="Stieglmeier M."/>
            <person name="Klingl A."/>
            <person name="Woyke T."/>
            <person name="Ryan C.M."/>
            <person name="Banfield J.F."/>
        </authorList>
    </citation>
    <scope>NUCLEOTIDE SEQUENCE [LARGE SCALE GENOMIC DNA]</scope>
    <source>
        <strain evidence="1">CG17_big_fil_post_rev_8_21_14_2_50_48_46</strain>
    </source>
</reference>